<evidence type="ECO:0000256" key="9">
    <source>
        <dbReference type="SAM" id="Phobius"/>
    </source>
</evidence>
<sequence>MPEFLDFGKNTIFILGCYGLSFAVLAGLILHTLKAKSRAKTERAELENTTKMAD</sequence>
<name>A0A3B0SY18_9ZZZZ</name>
<evidence type="ECO:0000313" key="10">
    <source>
        <dbReference type="EMBL" id="VAW01414.1"/>
    </source>
</evidence>
<comment type="subcellular location">
    <subcellularLocation>
        <location evidence="1">Cell inner membrane</location>
        <topology evidence="1">Single-pass membrane protein</topology>
    </subcellularLocation>
</comment>
<evidence type="ECO:0000256" key="3">
    <source>
        <dbReference type="ARBA" id="ARBA00022475"/>
    </source>
</evidence>
<evidence type="ECO:0008006" key="11">
    <source>
        <dbReference type="Google" id="ProtNLM"/>
    </source>
</evidence>
<protein>
    <recommendedName>
        <fullName evidence="11">Heme exporter protein D</fullName>
    </recommendedName>
</protein>
<proteinExistence type="predicted"/>
<keyword evidence="7 9" id="KW-1133">Transmembrane helix</keyword>
<evidence type="ECO:0000256" key="8">
    <source>
        <dbReference type="ARBA" id="ARBA00023136"/>
    </source>
</evidence>
<keyword evidence="4" id="KW-0997">Cell inner membrane</keyword>
<dbReference type="GO" id="GO:0017004">
    <property type="term" value="P:cytochrome complex assembly"/>
    <property type="evidence" value="ECO:0007669"/>
    <property type="project" value="UniProtKB-KW"/>
</dbReference>
<organism evidence="10">
    <name type="scientific">hydrothermal vent metagenome</name>
    <dbReference type="NCBI Taxonomy" id="652676"/>
    <lineage>
        <taxon>unclassified sequences</taxon>
        <taxon>metagenomes</taxon>
        <taxon>ecological metagenomes</taxon>
    </lineage>
</organism>
<keyword evidence="2" id="KW-0813">Transport</keyword>
<evidence type="ECO:0000256" key="2">
    <source>
        <dbReference type="ARBA" id="ARBA00022448"/>
    </source>
</evidence>
<dbReference type="GO" id="GO:0015886">
    <property type="term" value="P:heme transport"/>
    <property type="evidence" value="ECO:0007669"/>
    <property type="project" value="InterPro"/>
</dbReference>
<evidence type="ECO:0000256" key="6">
    <source>
        <dbReference type="ARBA" id="ARBA00022748"/>
    </source>
</evidence>
<evidence type="ECO:0000256" key="1">
    <source>
        <dbReference type="ARBA" id="ARBA00004377"/>
    </source>
</evidence>
<evidence type="ECO:0000256" key="4">
    <source>
        <dbReference type="ARBA" id="ARBA00022519"/>
    </source>
</evidence>
<keyword evidence="5 9" id="KW-0812">Transmembrane</keyword>
<gene>
    <name evidence="10" type="ORF">MNBD_ALPHA06-1858</name>
</gene>
<dbReference type="NCBIfam" id="TIGR03141">
    <property type="entry name" value="cytochro_ccmD"/>
    <property type="match status" value="1"/>
</dbReference>
<dbReference type="GO" id="GO:0005886">
    <property type="term" value="C:plasma membrane"/>
    <property type="evidence" value="ECO:0007669"/>
    <property type="project" value="UniProtKB-SubCell"/>
</dbReference>
<dbReference type="EMBL" id="UOEE01000319">
    <property type="protein sequence ID" value="VAW01414.1"/>
    <property type="molecule type" value="Genomic_DNA"/>
</dbReference>
<evidence type="ECO:0000256" key="5">
    <source>
        <dbReference type="ARBA" id="ARBA00022692"/>
    </source>
</evidence>
<keyword evidence="3" id="KW-1003">Cell membrane</keyword>
<accession>A0A3B0SY18</accession>
<evidence type="ECO:0000256" key="7">
    <source>
        <dbReference type="ARBA" id="ARBA00022989"/>
    </source>
</evidence>
<dbReference type="Pfam" id="PF04995">
    <property type="entry name" value="CcmD"/>
    <property type="match status" value="1"/>
</dbReference>
<keyword evidence="8 9" id="KW-0472">Membrane</keyword>
<dbReference type="InterPro" id="IPR007078">
    <property type="entry name" value="Haem_export_protD_CcmD"/>
</dbReference>
<feature type="transmembrane region" description="Helical" evidence="9">
    <location>
        <begin position="12"/>
        <end position="33"/>
    </location>
</feature>
<keyword evidence="6" id="KW-0201">Cytochrome c-type biogenesis</keyword>
<dbReference type="AlphaFoldDB" id="A0A3B0SY18"/>
<reference evidence="10" key="1">
    <citation type="submission" date="2018-06" db="EMBL/GenBank/DDBJ databases">
        <authorList>
            <person name="Zhirakovskaya E."/>
        </authorList>
    </citation>
    <scope>NUCLEOTIDE SEQUENCE</scope>
</reference>